<comment type="subcellular location">
    <subcellularLocation>
        <location evidence="1">Membrane</location>
        <topology evidence="1">Multi-pass membrane protein</topology>
    </subcellularLocation>
</comment>
<name>A0A4D6MFA6_VIGUN</name>
<feature type="transmembrane region" description="Helical" evidence="10">
    <location>
        <begin position="240"/>
        <end position="258"/>
    </location>
</feature>
<keyword evidence="3" id="KW-0633">Potassium transport</keyword>
<reference evidence="13 14" key="1">
    <citation type="submission" date="2019-04" db="EMBL/GenBank/DDBJ databases">
        <title>An improved genome assembly and genetic linkage map for asparagus bean, Vigna unguiculata ssp. sesquipedialis.</title>
        <authorList>
            <person name="Xia Q."/>
            <person name="Zhang R."/>
            <person name="Dong Y."/>
        </authorList>
    </citation>
    <scope>NUCLEOTIDE SEQUENCE [LARGE SCALE GENOMIC DNA]</scope>
    <source>
        <tissue evidence="13">Leaf</tissue>
    </source>
</reference>
<evidence type="ECO:0000256" key="7">
    <source>
        <dbReference type="ARBA" id="ARBA00023065"/>
    </source>
</evidence>
<feature type="transmembrane region" description="Helical" evidence="10">
    <location>
        <begin position="420"/>
        <end position="443"/>
    </location>
</feature>
<evidence type="ECO:0000256" key="9">
    <source>
        <dbReference type="ARBA" id="ARBA00038341"/>
    </source>
</evidence>
<dbReference type="GO" id="GO:0006813">
    <property type="term" value="P:potassium ion transport"/>
    <property type="evidence" value="ECO:0007669"/>
    <property type="project" value="UniProtKB-KW"/>
</dbReference>
<dbReference type="Pfam" id="PF00999">
    <property type="entry name" value="Na_H_Exchanger"/>
    <property type="match status" value="2"/>
</dbReference>
<evidence type="ECO:0000313" key="14">
    <source>
        <dbReference type="Proteomes" id="UP000501690"/>
    </source>
</evidence>
<dbReference type="GO" id="GO:0012505">
    <property type="term" value="C:endomembrane system"/>
    <property type="evidence" value="ECO:0007669"/>
    <property type="project" value="TreeGrafter"/>
</dbReference>
<proteinExistence type="inferred from homology"/>
<dbReference type="GO" id="GO:1902600">
    <property type="term" value="P:proton transmembrane transport"/>
    <property type="evidence" value="ECO:0007669"/>
    <property type="project" value="InterPro"/>
</dbReference>
<feature type="domain" description="Cation/H+ exchanger transmembrane" evidence="11">
    <location>
        <begin position="67"/>
        <end position="438"/>
    </location>
</feature>
<evidence type="ECO:0000256" key="3">
    <source>
        <dbReference type="ARBA" id="ARBA00022538"/>
    </source>
</evidence>
<dbReference type="InterPro" id="IPR050794">
    <property type="entry name" value="CPA2_transporter"/>
</dbReference>
<evidence type="ECO:0000256" key="2">
    <source>
        <dbReference type="ARBA" id="ARBA00022448"/>
    </source>
</evidence>
<keyword evidence="6 10" id="KW-1133">Transmembrane helix</keyword>
<feature type="transmembrane region" description="Helical" evidence="10">
    <location>
        <begin position="45"/>
        <end position="68"/>
    </location>
</feature>
<dbReference type="GO" id="GO:0016020">
    <property type="term" value="C:membrane"/>
    <property type="evidence" value="ECO:0007669"/>
    <property type="project" value="UniProtKB-SubCell"/>
</dbReference>
<evidence type="ECO:0000259" key="12">
    <source>
        <dbReference type="Pfam" id="PF23259"/>
    </source>
</evidence>
<dbReference type="Proteomes" id="UP000501690">
    <property type="component" value="Linkage Group LG6"/>
</dbReference>
<feature type="transmembrane region" description="Helical" evidence="10">
    <location>
        <begin position="825"/>
        <end position="846"/>
    </location>
</feature>
<dbReference type="Gene3D" id="1.20.1530.20">
    <property type="match status" value="2"/>
</dbReference>
<feature type="transmembrane region" description="Helical" evidence="10">
    <location>
        <begin position="1136"/>
        <end position="1159"/>
    </location>
</feature>
<evidence type="ECO:0000256" key="4">
    <source>
        <dbReference type="ARBA" id="ARBA00022692"/>
    </source>
</evidence>
<feature type="transmembrane region" description="Helical" evidence="10">
    <location>
        <begin position="1078"/>
        <end position="1098"/>
    </location>
</feature>
<feature type="transmembrane region" description="Helical" evidence="10">
    <location>
        <begin position="994"/>
        <end position="1017"/>
    </location>
</feature>
<evidence type="ECO:0000256" key="5">
    <source>
        <dbReference type="ARBA" id="ARBA00022958"/>
    </source>
</evidence>
<feature type="transmembrane region" description="Helical" evidence="10">
    <location>
        <begin position="954"/>
        <end position="973"/>
    </location>
</feature>
<gene>
    <name evidence="13" type="ORF">DEO72_LG6g3438</name>
</gene>
<keyword evidence="14" id="KW-1185">Reference proteome</keyword>
<feature type="transmembrane region" description="Helical" evidence="10">
    <location>
        <begin position="80"/>
        <end position="97"/>
    </location>
</feature>
<evidence type="ECO:0000313" key="13">
    <source>
        <dbReference type="EMBL" id="QCD98716.1"/>
    </source>
</evidence>
<evidence type="ECO:0000256" key="10">
    <source>
        <dbReference type="SAM" id="Phobius"/>
    </source>
</evidence>
<accession>A0A4D6MFA6</accession>
<feature type="transmembrane region" description="Helical" evidence="10">
    <location>
        <begin position="141"/>
        <end position="165"/>
    </location>
</feature>
<evidence type="ECO:0000259" key="11">
    <source>
        <dbReference type="Pfam" id="PF00999"/>
    </source>
</evidence>
<dbReference type="InterPro" id="IPR057290">
    <property type="entry name" value="CHX17_C"/>
</dbReference>
<dbReference type="PANTHER" id="PTHR32468:SF105">
    <property type="entry name" value="CATION_H+ EXCHANGER 3"/>
    <property type="match status" value="1"/>
</dbReference>
<evidence type="ECO:0000256" key="8">
    <source>
        <dbReference type="ARBA" id="ARBA00023136"/>
    </source>
</evidence>
<feature type="transmembrane region" description="Helical" evidence="10">
    <location>
        <begin position="388"/>
        <end position="408"/>
    </location>
</feature>
<evidence type="ECO:0000256" key="6">
    <source>
        <dbReference type="ARBA" id="ARBA00022989"/>
    </source>
</evidence>
<evidence type="ECO:0000256" key="1">
    <source>
        <dbReference type="ARBA" id="ARBA00004141"/>
    </source>
</evidence>
<comment type="similarity">
    <text evidence="9">Belongs to the monovalent cation:proton antiporter 2 (CPA2) transporter (TC 2.A.37) family. CHX (TC 2.A.37.4) subfamily.</text>
</comment>
<dbReference type="InterPro" id="IPR006153">
    <property type="entry name" value="Cation/H_exchanger_TM"/>
</dbReference>
<feature type="transmembrane region" description="Helical" evidence="10">
    <location>
        <begin position="279"/>
        <end position="308"/>
    </location>
</feature>
<dbReference type="PANTHER" id="PTHR32468">
    <property type="entry name" value="CATION/H + ANTIPORTER"/>
    <property type="match status" value="1"/>
</dbReference>
<dbReference type="Pfam" id="PF23259">
    <property type="entry name" value="CHX17_C"/>
    <property type="match status" value="1"/>
</dbReference>
<sequence length="1536" mass="171272">MENPELGNKTFISYWDSQGQGHVCVRNDRNVGSYGVFIGDYPFGFVLPVTLCQLFTFNIISRTLFFLLRPLRTPKFSCNLLGGIILGPTFLGRNKAYMSALFPERQASVLMFACILGVTYSLFLLSLKMDVLMTVRAAKSNWLLGVIPFFVSFLVLDALLSVFYAPNISPSYIDNSRNAISFSMAMSNFPVISDALIELNLIATELGQIALSSSMINDNIQCLLLLLHSFTEQSDDLKHSINLLGSWSLFLSFVYFVLRPTMKLIVRITPVGKPVKESYIVFILLTVLLVSVLGDALGVTSLIGPLLFGLVIPSGPPLGTTLVEKCEVLIAQFLLPFFFMYVGMMTDLSALGDWRLFLTLQSVFIIGDLAKLVACILVSLTYNIKPRYGTLLGLTLNIKGLTQLIGFFRLKKFKMLDEATFSQLVFCVVFITAIVTPLISLLYKHRPRVLQTASLYEGHVRTIQSIPRDTEFRIICCVHNEENVRCATAFIEVCNPMVESPICLYAIHLIELLGKSAPILVPINYRLKSLSVNYPNTNHIMRAFENYSNNSSGPVTVLPYVNVAPYKSMHDAICNLAQDKLVPFIIIPLPENDNVHLVHHVAASIRKMNASFQAQAPCTLGILVDKHSRLSACSTQMFFHVGIFFIGGSDDREALALGIRMVERASTRVSLFRFVVMNRGYGNKIVLTREEREQEEEDLMMDDSLIDEFKSLKYGSGNVSWFEIKVEDGVEVLDAVHSLEGNYDLVIVGKRHNDGYLNSEQMGTLIENAAVLGILGDMLSSREFCLGMIPVLVTQCGGAGVLMGPTCFGHNEAFLGTLFPLKQALIMNTLAKIGTIYCVFLTSLKMDVLTTLKAAKRCWRFGVFPFFASFFVTSTMLYLYSPHSANREENKVSIYNFPNVFTLSSFAVISETLMELNILATELGQIALSAAMISEILQWSTMELQFNSNLSAEFIVVLLAGVCGFGVVCVFIVRPLVNIVVEKTQPGESMKEAYVVMLLLGPLVMAAISDSLGLFFIVGPLLFGFILPNGPPVATTIIERVELIVSELFMPFFYMYVGKRTDLSGIHDHWDVALTVQGILFLGCVVKVLTCALISPSYKIKPKHGVVLGLILNVKGVVELIFYSRMNKLGVIDLEVYSVAVMYVVLITIFCVPSIKFLYRHCRVCITPTVHEGRVRTIQNFKADTDFNIVSCVHTDQHVHSMIALTESCNPTRESPICLFVIHLIELSGKSTPILLPMNKNNRKSLSVNYPNTNRILRAFENYSENSSGPVTVLSYVNVAPYKSMYEAVCNLAEDNSVHLLIIPFHQNDQSLGIHVCTIFRELNANFATYSKGTLGILVDRLSVLSMSNYNLSFHVGVFFVGGEDDREALALGIRMLERANTRVTLIRFVLPRKGDSGFVIFGEVQNEEDALESTLDESLIDEFLAKRDYSFDVVNVVYHEVAVEDCIQVLEAIREMENDYDLVMVGKQHNMGDFREEEMSNLMDNSDQLGILGDMLASNEFCEGKTPVLVMKCGVKRVKQMRNSGRHVFRSGLSF</sequence>
<feature type="transmembrane region" description="Helical" evidence="10">
    <location>
        <begin position="356"/>
        <end position="382"/>
    </location>
</feature>
<protein>
    <submittedName>
        <fullName evidence="13">Glutathione-regulated potassium-efflux system protein KefB</fullName>
    </submittedName>
</protein>
<keyword evidence="4 10" id="KW-0812">Transmembrane</keyword>
<dbReference type="GO" id="GO:0015297">
    <property type="term" value="F:antiporter activity"/>
    <property type="evidence" value="ECO:0007669"/>
    <property type="project" value="InterPro"/>
</dbReference>
<organism evidence="13 14">
    <name type="scientific">Vigna unguiculata</name>
    <name type="common">Cowpea</name>
    <dbReference type="NCBI Taxonomy" id="3917"/>
    <lineage>
        <taxon>Eukaryota</taxon>
        <taxon>Viridiplantae</taxon>
        <taxon>Streptophyta</taxon>
        <taxon>Embryophyta</taxon>
        <taxon>Tracheophyta</taxon>
        <taxon>Spermatophyta</taxon>
        <taxon>Magnoliopsida</taxon>
        <taxon>eudicotyledons</taxon>
        <taxon>Gunneridae</taxon>
        <taxon>Pentapetalae</taxon>
        <taxon>rosids</taxon>
        <taxon>fabids</taxon>
        <taxon>Fabales</taxon>
        <taxon>Fabaceae</taxon>
        <taxon>Papilionoideae</taxon>
        <taxon>50 kb inversion clade</taxon>
        <taxon>NPAAA clade</taxon>
        <taxon>indigoferoid/millettioid clade</taxon>
        <taxon>Phaseoleae</taxon>
        <taxon>Vigna</taxon>
    </lineage>
</organism>
<dbReference type="GO" id="GO:0006885">
    <property type="term" value="P:regulation of pH"/>
    <property type="evidence" value="ECO:0007669"/>
    <property type="project" value="TreeGrafter"/>
</dbReference>
<feature type="transmembrane region" description="Helical" evidence="10">
    <location>
        <begin position="858"/>
        <end position="880"/>
    </location>
</feature>
<dbReference type="InterPro" id="IPR038770">
    <property type="entry name" value="Na+/solute_symporter_sf"/>
</dbReference>
<feature type="domain" description="Cation/H+ exchanger transmembrane" evidence="11">
    <location>
        <begin position="798"/>
        <end position="1158"/>
    </location>
</feature>
<dbReference type="EMBL" id="CP039350">
    <property type="protein sequence ID" value="QCD98716.1"/>
    <property type="molecule type" value="Genomic_DNA"/>
</dbReference>
<feature type="transmembrane region" description="Helical" evidence="10">
    <location>
        <begin position="109"/>
        <end position="129"/>
    </location>
</feature>
<keyword evidence="2" id="KW-0813">Transport</keyword>
<keyword evidence="8 10" id="KW-0472">Membrane</keyword>
<keyword evidence="7" id="KW-0406">Ion transport</keyword>
<feature type="transmembrane region" description="Helical" evidence="10">
    <location>
        <begin position="328"/>
        <end position="344"/>
    </location>
</feature>
<feature type="domain" description="Cation/H(+) antiporter C-terminal" evidence="12">
    <location>
        <begin position="1354"/>
        <end position="1511"/>
    </location>
</feature>
<feature type="transmembrane region" description="Helical" evidence="10">
    <location>
        <begin position="1104"/>
        <end position="1124"/>
    </location>
</feature>
<keyword evidence="5" id="KW-0630">Potassium</keyword>